<feature type="domain" description="VOC" evidence="1">
    <location>
        <begin position="4"/>
        <end position="112"/>
    </location>
</feature>
<dbReference type="Proteomes" id="UP001231924">
    <property type="component" value="Unassembled WGS sequence"/>
</dbReference>
<accession>A0ABT7MH45</accession>
<comment type="caution">
    <text evidence="2">The sequence shown here is derived from an EMBL/GenBank/DDBJ whole genome shotgun (WGS) entry which is preliminary data.</text>
</comment>
<evidence type="ECO:0000259" key="1">
    <source>
        <dbReference type="PROSITE" id="PS51819"/>
    </source>
</evidence>
<evidence type="ECO:0000313" key="2">
    <source>
        <dbReference type="EMBL" id="MDL5159494.1"/>
    </source>
</evidence>
<dbReference type="PROSITE" id="PS51819">
    <property type="entry name" value="VOC"/>
    <property type="match status" value="1"/>
</dbReference>
<name>A0ABT7MH45_9PSEU</name>
<keyword evidence="3" id="KW-1185">Reference proteome</keyword>
<gene>
    <name evidence="2" type="ORF">QRT03_26235</name>
</gene>
<dbReference type="SUPFAM" id="SSF54593">
    <property type="entry name" value="Glyoxalase/Bleomycin resistance protein/Dihydroxybiphenyl dioxygenase"/>
    <property type="match status" value="1"/>
</dbReference>
<dbReference type="RefSeq" id="WP_286056088.1">
    <property type="nucleotide sequence ID" value="NZ_JASVWF010000007.1"/>
</dbReference>
<dbReference type="Pfam" id="PF14534">
    <property type="entry name" value="DUF4440"/>
    <property type="match status" value="1"/>
</dbReference>
<sequence length="225" mass="24328">MTTTTVLANVLVKDWTVAQEFYAGVLDRGPDLVPMPGCAEWHVPGGGVLQVVENAERAGSSSVALVVDDLDATLARLRSSGVTVGTPMTVPDAFRVVTFADPEGTMVTLVETFGAPTVVVRSLFAAYLAQDREAAAALLADDFVFTSPQDEPIDRDEWLRRCFPTADRVRSQDLVDVVEVAPGQVFVRYVYDLTTGARHRNTEVITVRDGRVAEVQVYFGAPVPA</sequence>
<evidence type="ECO:0000313" key="3">
    <source>
        <dbReference type="Proteomes" id="UP001231924"/>
    </source>
</evidence>
<dbReference type="InterPro" id="IPR037523">
    <property type="entry name" value="VOC_core"/>
</dbReference>
<dbReference type="InterPro" id="IPR027843">
    <property type="entry name" value="DUF4440"/>
</dbReference>
<dbReference type="Gene3D" id="3.10.450.50">
    <property type="match status" value="1"/>
</dbReference>
<reference evidence="2 3" key="1">
    <citation type="submission" date="2023-06" db="EMBL/GenBank/DDBJ databases">
        <title>Actinomycetospora Odt1-22.</title>
        <authorList>
            <person name="Supong K."/>
        </authorList>
    </citation>
    <scope>NUCLEOTIDE SEQUENCE [LARGE SCALE GENOMIC DNA]</scope>
    <source>
        <strain evidence="2 3">Odt1-22</strain>
    </source>
</reference>
<dbReference type="InterPro" id="IPR032710">
    <property type="entry name" value="NTF2-like_dom_sf"/>
</dbReference>
<proteinExistence type="predicted"/>
<organism evidence="2 3">
    <name type="scientific">Actinomycetospora termitidis</name>
    <dbReference type="NCBI Taxonomy" id="3053470"/>
    <lineage>
        <taxon>Bacteria</taxon>
        <taxon>Bacillati</taxon>
        <taxon>Actinomycetota</taxon>
        <taxon>Actinomycetes</taxon>
        <taxon>Pseudonocardiales</taxon>
        <taxon>Pseudonocardiaceae</taxon>
        <taxon>Actinomycetospora</taxon>
    </lineage>
</organism>
<dbReference type="InterPro" id="IPR004360">
    <property type="entry name" value="Glyas_Fos-R_dOase_dom"/>
</dbReference>
<dbReference type="InterPro" id="IPR029068">
    <property type="entry name" value="Glyas_Bleomycin-R_OHBP_Dase"/>
</dbReference>
<dbReference type="SUPFAM" id="SSF54427">
    <property type="entry name" value="NTF2-like"/>
    <property type="match status" value="1"/>
</dbReference>
<dbReference type="Gene3D" id="3.10.180.10">
    <property type="entry name" value="2,3-Dihydroxybiphenyl 1,2-Dioxygenase, domain 1"/>
    <property type="match status" value="1"/>
</dbReference>
<protein>
    <submittedName>
        <fullName evidence="2">DUF4440 domain-containing protein</fullName>
    </submittedName>
</protein>
<dbReference type="Pfam" id="PF00903">
    <property type="entry name" value="Glyoxalase"/>
    <property type="match status" value="1"/>
</dbReference>
<dbReference type="EMBL" id="JASVWF010000007">
    <property type="protein sequence ID" value="MDL5159494.1"/>
    <property type="molecule type" value="Genomic_DNA"/>
</dbReference>